<protein>
    <submittedName>
        <fullName evidence="2">Uncharacterized protein</fullName>
    </submittedName>
</protein>
<dbReference type="RefSeq" id="WP_344799981.1">
    <property type="nucleotide sequence ID" value="NZ_BAABBN010000012.1"/>
</dbReference>
<accession>A0ABP7N5Y3</accession>
<evidence type="ECO:0000313" key="2">
    <source>
        <dbReference type="EMBL" id="GAA3936198.1"/>
    </source>
</evidence>
<gene>
    <name evidence="2" type="ORF">GCM10022277_35810</name>
</gene>
<feature type="transmembrane region" description="Helical" evidence="1">
    <location>
        <begin position="12"/>
        <end position="33"/>
    </location>
</feature>
<keyword evidence="1" id="KW-0472">Membrane</keyword>
<dbReference type="EMBL" id="BAABBN010000012">
    <property type="protein sequence ID" value="GAA3936198.1"/>
    <property type="molecule type" value="Genomic_DNA"/>
</dbReference>
<evidence type="ECO:0000313" key="3">
    <source>
        <dbReference type="Proteomes" id="UP001501565"/>
    </source>
</evidence>
<comment type="caution">
    <text evidence="2">The sequence shown here is derived from an EMBL/GenBank/DDBJ whole genome shotgun (WGS) entry which is preliminary data.</text>
</comment>
<sequence length="128" mass="14934">MKTYEALETLISFGSVGCILIIYVALIFISVTLDRRLKRKFESHPEIIIQETWFFRVVSISLNVAIKNRSKNDRVMIHHYKGFDFRSFATLPEKIFCFLSLYAFIVFIIILLSAYPLEYLGFINLGLL</sequence>
<keyword evidence="1" id="KW-0812">Transmembrane</keyword>
<evidence type="ECO:0000256" key="1">
    <source>
        <dbReference type="SAM" id="Phobius"/>
    </source>
</evidence>
<organism evidence="2 3">
    <name type="scientific">Litoribacillus peritrichatus</name>
    <dbReference type="NCBI Taxonomy" id="718191"/>
    <lineage>
        <taxon>Bacteria</taxon>
        <taxon>Pseudomonadati</taxon>
        <taxon>Pseudomonadota</taxon>
        <taxon>Gammaproteobacteria</taxon>
        <taxon>Oceanospirillales</taxon>
        <taxon>Oceanospirillaceae</taxon>
        <taxon>Litoribacillus</taxon>
    </lineage>
</organism>
<proteinExistence type="predicted"/>
<keyword evidence="1" id="KW-1133">Transmembrane helix</keyword>
<dbReference type="Proteomes" id="UP001501565">
    <property type="component" value="Unassembled WGS sequence"/>
</dbReference>
<name>A0ABP7N5Y3_9GAMM</name>
<reference evidence="3" key="1">
    <citation type="journal article" date="2019" name="Int. J. Syst. Evol. Microbiol.">
        <title>The Global Catalogue of Microorganisms (GCM) 10K type strain sequencing project: providing services to taxonomists for standard genome sequencing and annotation.</title>
        <authorList>
            <consortium name="The Broad Institute Genomics Platform"/>
            <consortium name="The Broad Institute Genome Sequencing Center for Infectious Disease"/>
            <person name="Wu L."/>
            <person name="Ma J."/>
        </authorList>
    </citation>
    <scope>NUCLEOTIDE SEQUENCE [LARGE SCALE GENOMIC DNA]</scope>
    <source>
        <strain evidence="3">JCM 17551</strain>
    </source>
</reference>
<keyword evidence="3" id="KW-1185">Reference proteome</keyword>
<feature type="transmembrane region" description="Helical" evidence="1">
    <location>
        <begin position="95"/>
        <end position="115"/>
    </location>
</feature>